<dbReference type="PANTHER" id="PTHR43158">
    <property type="entry name" value="SKFA PEPTIDE EXPORT ATP-BINDING PROTEIN SKFE"/>
    <property type="match status" value="1"/>
</dbReference>
<keyword evidence="5" id="KW-1185">Reference proteome</keyword>
<dbReference type="InterPro" id="IPR003439">
    <property type="entry name" value="ABC_transporter-like_ATP-bd"/>
</dbReference>
<dbReference type="RefSeq" id="WP_245712058.1">
    <property type="nucleotide sequence ID" value="NZ_FNRD01000009.1"/>
</dbReference>
<accession>A0A1H4EAI2</accession>
<evidence type="ECO:0000256" key="1">
    <source>
        <dbReference type="ARBA" id="ARBA00022741"/>
    </source>
</evidence>
<evidence type="ECO:0000259" key="3">
    <source>
        <dbReference type="PROSITE" id="PS50893"/>
    </source>
</evidence>
<reference evidence="5" key="1">
    <citation type="submission" date="2016-10" db="EMBL/GenBank/DDBJ databases">
        <authorList>
            <person name="Varghese N."/>
            <person name="Submissions S."/>
        </authorList>
    </citation>
    <scope>NUCLEOTIDE SEQUENCE [LARGE SCALE GENOMIC DNA]</scope>
    <source>
        <strain evidence="5">DSM 22376</strain>
    </source>
</reference>
<organism evidence="4 5">
    <name type="scientific">Flavobacterium gillisiae</name>
    <dbReference type="NCBI Taxonomy" id="150146"/>
    <lineage>
        <taxon>Bacteria</taxon>
        <taxon>Pseudomonadati</taxon>
        <taxon>Bacteroidota</taxon>
        <taxon>Flavobacteriia</taxon>
        <taxon>Flavobacteriales</taxon>
        <taxon>Flavobacteriaceae</taxon>
        <taxon>Flavobacterium</taxon>
    </lineage>
</organism>
<protein>
    <submittedName>
        <fullName evidence="4">ABC-type lipopolysaccharide export system, ATPase component</fullName>
    </submittedName>
</protein>
<keyword evidence="1" id="KW-0547">Nucleotide-binding</keyword>
<name>A0A1H4EAI2_9FLAO</name>
<gene>
    <name evidence="4" type="ORF">SAMN05443667_109100</name>
</gene>
<dbReference type="PANTHER" id="PTHR43158:SF2">
    <property type="entry name" value="SKFA PEPTIDE EXPORT ATP-BINDING PROTEIN SKFE"/>
    <property type="match status" value="1"/>
</dbReference>
<dbReference type="InterPro" id="IPR027417">
    <property type="entry name" value="P-loop_NTPase"/>
</dbReference>
<evidence type="ECO:0000313" key="4">
    <source>
        <dbReference type="EMBL" id="SEA82041.1"/>
    </source>
</evidence>
<dbReference type="Proteomes" id="UP000198951">
    <property type="component" value="Unassembled WGS sequence"/>
</dbReference>
<dbReference type="Gene3D" id="3.40.50.300">
    <property type="entry name" value="P-loop containing nucleotide triphosphate hydrolases"/>
    <property type="match status" value="1"/>
</dbReference>
<dbReference type="STRING" id="150146.SAMN05443667_109100"/>
<dbReference type="InterPro" id="IPR003593">
    <property type="entry name" value="AAA+_ATPase"/>
</dbReference>
<evidence type="ECO:0000256" key="2">
    <source>
        <dbReference type="ARBA" id="ARBA00022840"/>
    </source>
</evidence>
<dbReference type="PROSITE" id="PS50893">
    <property type="entry name" value="ABC_TRANSPORTER_2"/>
    <property type="match status" value="1"/>
</dbReference>
<dbReference type="AlphaFoldDB" id="A0A1H4EAI2"/>
<evidence type="ECO:0000313" key="5">
    <source>
        <dbReference type="Proteomes" id="UP000198951"/>
    </source>
</evidence>
<proteinExistence type="predicted"/>
<dbReference type="SUPFAM" id="SSF52540">
    <property type="entry name" value="P-loop containing nucleoside triphosphate hydrolases"/>
    <property type="match status" value="1"/>
</dbReference>
<dbReference type="GO" id="GO:0016887">
    <property type="term" value="F:ATP hydrolysis activity"/>
    <property type="evidence" value="ECO:0007669"/>
    <property type="project" value="InterPro"/>
</dbReference>
<dbReference type="SMART" id="SM00382">
    <property type="entry name" value="AAA"/>
    <property type="match status" value="1"/>
</dbReference>
<dbReference type="GO" id="GO:0005524">
    <property type="term" value="F:ATP binding"/>
    <property type="evidence" value="ECO:0007669"/>
    <property type="project" value="UniProtKB-KW"/>
</dbReference>
<dbReference type="EMBL" id="FNRD01000009">
    <property type="protein sequence ID" value="SEA82041.1"/>
    <property type="molecule type" value="Genomic_DNA"/>
</dbReference>
<dbReference type="Pfam" id="PF00005">
    <property type="entry name" value="ABC_tran"/>
    <property type="match status" value="1"/>
</dbReference>
<feature type="domain" description="ABC transporter" evidence="3">
    <location>
        <begin position="6"/>
        <end position="223"/>
    </location>
</feature>
<sequence>MKKHILEVDSVQKRYDMQSILSDVYLKWETNDIIGLLGRNGSGKSTLLKIIFGIENADFKFVRIDGVVKIKTSDLFNDISYLSQDNFIPNQLSVKKAISLSINSEHAEDFYNDEMIQAISNRKISQLSGGELRYLEIKVVLCNPSKFVLLDEPYNGLSPLMIEKVNELIKENATRKGIIITDHNYENVLAISTKLMLMKDGKAHHINSKEELVDKGYLKVEFFK</sequence>
<keyword evidence="2" id="KW-0067">ATP-binding</keyword>